<feature type="compositionally biased region" description="Basic and acidic residues" evidence="5">
    <location>
        <begin position="581"/>
        <end position="609"/>
    </location>
</feature>
<evidence type="ECO:0000313" key="10">
    <source>
        <dbReference type="Proteomes" id="UP000093000"/>
    </source>
</evidence>
<keyword evidence="10" id="KW-1185">Reference proteome</keyword>
<keyword evidence="4 6" id="KW-0472">Membrane</keyword>
<dbReference type="STRING" id="101091.A0A1C7NQQ2"/>
<keyword evidence="2 6" id="KW-0812">Transmembrane</keyword>
<dbReference type="GO" id="GO:0012505">
    <property type="term" value="C:endomembrane system"/>
    <property type="evidence" value="ECO:0007669"/>
    <property type="project" value="UniProtKB-SubCell"/>
</dbReference>
<evidence type="ECO:0000259" key="8">
    <source>
        <dbReference type="Pfam" id="PF09359"/>
    </source>
</evidence>
<evidence type="ECO:0000256" key="2">
    <source>
        <dbReference type="ARBA" id="ARBA00022692"/>
    </source>
</evidence>
<dbReference type="Pfam" id="PF02656">
    <property type="entry name" value="DUF202"/>
    <property type="match status" value="1"/>
</dbReference>
<dbReference type="AlphaFoldDB" id="A0A1C7NQQ2"/>
<dbReference type="GO" id="GO:0006799">
    <property type="term" value="P:polyphosphate biosynthetic process"/>
    <property type="evidence" value="ECO:0007669"/>
    <property type="project" value="UniProtKB-ARBA"/>
</dbReference>
<dbReference type="InterPro" id="IPR018966">
    <property type="entry name" value="VTC_domain"/>
</dbReference>
<gene>
    <name evidence="9" type="primary">vtc4_2</name>
    <name evidence="9" type="ORF">A0J61_00677</name>
</gene>
<evidence type="ECO:0000256" key="4">
    <source>
        <dbReference type="ARBA" id="ARBA00023136"/>
    </source>
</evidence>
<evidence type="ECO:0000256" key="1">
    <source>
        <dbReference type="ARBA" id="ARBA00004127"/>
    </source>
</evidence>
<dbReference type="OrthoDB" id="2232481at2759"/>
<reference evidence="9 10" key="1">
    <citation type="submission" date="2016-03" db="EMBL/GenBank/DDBJ databases">
        <title>Choanephora cucurbitarum.</title>
        <authorList>
            <person name="Min B."/>
            <person name="Park H."/>
            <person name="Park J.-H."/>
            <person name="Shin H.-D."/>
            <person name="Choi I.-G."/>
        </authorList>
    </citation>
    <scope>NUCLEOTIDE SEQUENCE [LARGE SCALE GENOMIC DNA]</scope>
    <source>
        <strain evidence="9 10">KUS-F28377</strain>
    </source>
</reference>
<feature type="compositionally biased region" description="Polar residues" evidence="5">
    <location>
        <begin position="476"/>
        <end position="515"/>
    </location>
</feature>
<evidence type="ECO:0000259" key="7">
    <source>
        <dbReference type="Pfam" id="PF02656"/>
    </source>
</evidence>
<accession>A0A1C7NQQ2</accession>
<feature type="domain" description="DUF202" evidence="7">
    <location>
        <begin position="626"/>
        <end position="681"/>
    </location>
</feature>
<dbReference type="InterPro" id="IPR051572">
    <property type="entry name" value="VTC_Complex_Subunit"/>
</dbReference>
<evidence type="ECO:0000256" key="6">
    <source>
        <dbReference type="SAM" id="Phobius"/>
    </source>
</evidence>
<dbReference type="Proteomes" id="UP000093000">
    <property type="component" value="Unassembled WGS sequence"/>
</dbReference>
<dbReference type="Gene3D" id="3.20.100.30">
    <property type="entry name" value="VTC, catalytic tunnel domain"/>
    <property type="match status" value="1"/>
</dbReference>
<organism evidence="9 10">
    <name type="scientific">Choanephora cucurbitarum</name>
    <dbReference type="NCBI Taxonomy" id="101091"/>
    <lineage>
        <taxon>Eukaryota</taxon>
        <taxon>Fungi</taxon>
        <taxon>Fungi incertae sedis</taxon>
        <taxon>Mucoromycota</taxon>
        <taxon>Mucoromycotina</taxon>
        <taxon>Mucoromycetes</taxon>
        <taxon>Mucorales</taxon>
        <taxon>Mucorineae</taxon>
        <taxon>Choanephoraceae</taxon>
        <taxon>Choanephoroideae</taxon>
        <taxon>Choanephora</taxon>
    </lineage>
</organism>
<feature type="transmembrane region" description="Helical" evidence="6">
    <location>
        <begin position="662"/>
        <end position="680"/>
    </location>
</feature>
<keyword evidence="3 6" id="KW-1133">Transmembrane helix</keyword>
<dbReference type="Pfam" id="PF09359">
    <property type="entry name" value="VTC"/>
    <property type="match status" value="1"/>
</dbReference>
<dbReference type="EMBL" id="LUGH01000016">
    <property type="protein sequence ID" value="OBZ91280.1"/>
    <property type="molecule type" value="Genomic_DNA"/>
</dbReference>
<evidence type="ECO:0000313" key="9">
    <source>
        <dbReference type="EMBL" id="OBZ91280.1"/>
    </source>
</evidence>
<feature type="compositionally biased region" description="Basic and acidic residues" evidence="5">
    <location>
        <begin position="548"/>
        <end position="570"/>
    </location>
</feature>
<feature type="region of interest" description="Disordered" evidence="5">
    <location>
        <begin position="547"/>
        <end position="621"/>
    </location>
</feature>
<dbReference type="PANTHER" id="PTHR46140:SF1">
    <property type="entry name" value="VACUOLAR TRANSPORTER CHAPERONE COMPLEX SUBUNIT 4-RELATED"/>
    <property type="match status" value="1"/>
</dbReference>
<feature type="region of interest" description="Disordered" evidence="5">
    <location>
        <begin position="476"/>
        <end position="521"/>
    </location>
</feature>
<dbReference type="InParanoid" id="A0A1C7NQQ2"/>
<dbReference type="InterPro" id="IPR042267">
    <property type="entry name" value="VTC_sf"/>
</dbReference>
<sequence>MNFKSMYEPWKTECIAYSDIIKDAKNRQRHHKWNQDDEKDFQAVIHSEADRVEAFISRKEREIESRIAYCERILNQKKTSEPNSNKAIHTDLTDIIMDLTDLSKYARYNFLVLQKLIRAHKDFAPSYSTFSLHNITQVASLDVQRFDHAIVRAASLRELCNVNSDRPTSKKITANYWIHPDNLNEVKATLLFHLPESDKIETTTTYLDNSEFTVFEQWLERDTGAESIQFRYLGSDNNDVRIVEQLIRHAAGSYSIKSLSLPTHKLNDFVDGAYTPSHYAAEQGKEGVSKDTVDTQKNLASDLQNSIINNQLMPVFCTRSQRTTFKLPGTSTISFTLEEDLMFERKADHGPKENNTIIGFNEAEVHTFPYALFRVQFEEVLPSWLSEILKSSLVYEVPYFSSHLHGISLFYKSSLSLLPWWLSQSELDIRNGSQPKGNPTVYLQCKSRKSSTDGQYQIGYLESQLSNITNLKRSQSNVKKTSIVRSGSTRSTRMPNSKGASTKSNLSFSAAQNGNPFDDPIWSQKNEAYEIPMFKLYDRPASNADTFDSIKHSGTHHENSSTQRLMDDKNSSANPSRSNSKTKDEKYLDKHFGEDVDLEEGRQEGDGEKKKKKKKDKEGGATVEPKTLFANERTFIHWLNFAATLLTTALTLMNFGDRINNIVGAIFFGIAFLFVFYSFGFNRWRAYRILYKPHLRFDDVYGPVFLCILLVGALVLNFALRWNAPLSTTTYLGTNSTSPSDM</sequence>
<comment type="caution">
    <text evidence="9">The sequence shown here is derived from an EMBL/GenBank/DDBJ whole genome shotgun (WGS) entry which is preliminary data.</text>
</comment>
<feature type="domain" description="VTC" evidence="8">
    <location>
        <begin position="173"/>
        <end position="411"/>
    </location>
</feature>
<dbReference type="PANTHER" id="PTHR46140">
    <property type="entry name" value="VACUOLAR TRANSPORTER CHAPERONE 1-RELATED"/>
    <property type="match status" value="1"/>
</dbReference>
<dbReference type="InterPro" id="IPR003807">
    <property type="entry name" value="DUF202"/>
</dbReference>
<name>A0A1C7NQQ2_9FUNG</name>
<feature type="transmembrane region" description="Helical" evidence="6">
    <location>
        <begin position="700"/>
        <end position="720"/>
    </location>
</feature>
<protein>
    <submittedName>
        <fullName evidence="9">Vacuolar transporter chaperone 4</fullName>
    </submittedName>
</protein>
<comment type="subcellular location">
    <subcellularLocation>
        <location evidence="1">Endomembrane system</location>
        <topology evidence="1">Multi-pass membrane protein</topology>
    </subcellularLocation>
</comment>
<proteinExistence type="predicted"/>
<evidence type="ECO:0000256" key="3">
    <source>
        <dbReference type="ARBA" id="ARBA00022989"/>
    </source>
</evidence>
<feature type="transmembrane region" description="Helical" evidence="6">
    <location>
        <begin position="635"/>
        <end position="655"/>
    </location>
</feature>
<evidence type="ECO:0000256" key="5">
    <source>
        <dbReference type="SAM" id="MobiDB-lite"/>
    </source>
</evidence>